<dbReference type="GO" id="GO:0001561">
    <property type="term" value="P:fatty acid alpha-oxidation"/>
    <property type="evidence" value="ECO:0007669"/>
    <property type="project" value="TreeGrafter"/>
</dbReference>
<evidence type="ECO:0000256" key="10">
    <source>
        <dbReference type="ARBA" id="ARBA00044451"/>
    </source>
</evidence>
<keyword evidence="6" id="KW-0460">Magnesium</keyword>
<name>A0A9W8DUA2_9FUNG</name>
<comment type="caution">
    <text evidence="19">The sequence shown here is derived from an EMBL/GenBank/DDBJ whole genome shotgun (WGS) entry which is preliminary data.</text>
</comment>
<keyword evidence="7 15" id="KW-0786">Thiamine pyrophosphate</keyword>
<dbReference type="PANTHER" id="PTHR43710">
    <property type="entry name" value="2-HYDROXYACYL-COA LYASE"/>
    <property type="match status" value="1"/>
</dbReference>
<feature type="domain" description="Thiamine pyrophosphate enzyme central" evidence="16">
    <location>
        <begin position="207"/>
        <end position="333"/>
    </location>
</feature>
<dbReference type="GO" id="GO:0106359">
    <property type="term" value="F:2-hydroxyacyl-CoA lyase activity"/>
    <property type="evidence" value="ECO:0007669"/>
    <property type="project" value="UniProtKB-EC"/>
</dbReference>
<dbReference type="InterPro" id="IPR012000">
    <property type="entry name" value="Thiamin_PyroP_enz_cen_dom"/>
</dbReference>
<keyword evidence="20" id="KW-1185">Reference proteome</keyword>
<evidence type="ECO:0000256" key="3">
    <source>
        <dbReference type="ARBA" id="ARBA00004275"/>
    </source>
</evidence>
<dbReference type="GO" id="GO:0000287">
    <property type="term" value="F:magnesium ion binding"/>
    <property type="evidence" value="ECO:0007669"/>
    <property type="project" value="InterPro"/>
</dbReference>
<dbReference type="InterPro" id="IPR045025">
    <property type="entry name" value="HACL1-like"/>
</dbReference>
<dbReference type="Pfam" id="PF00205">
    <property type="entry name" value="TPP_enzyme_M"/>
    <property type="match status" value="1"/>
</dbReference>
<reference evidence="19" key="1">
    <citation type="submission" date="2022-07" db="EMBL/GenBank/DDBJ databases">
        <title>Phylogenomic reconstructions and comparative analyses of Kickxellomycotina fungi.</title>
        <authorList>
            <person name="Reynolds N.K."/>
            <person name="Stajich J.E."/>
            <person name="Barry K."/>
            <person name="Grigoriev I.V."/>
            <person name="Crous P."/>
            <person name="Smith M.E."/>
        </authorList>
    </citation>
    <scope>NUCLEOTIDE SEQUENCE</scope>
    <source>
        <strain evidence="19">RSA 861</strain>
    </source>
</reference>
<dbReference type="CDD" id="cd07035">
    <property type="entry name" value="TPP_PYR_POX_like"/>
    <property type="match status" value="1"/>
</dbReference>
<evidence type="ECO:0000313" key="20">
    <source>
        <dbReference type="Proteomes" id="UP001150569"/>
    </source>
</evidence>
<evidence type="ECO:0000256" key="1">
    <source>
        <dbReference type="ARBA" id="ARBA00001946"/>
    </source>
</evidence>
<comment type="cofactor">
    <cofactor evidence="1">
        <name>Mg(2+)</name>
        <dbReference type="ChEBI" id="CHEBI:18420"/>
    </cofactor>
</comment>
<dbReference type="InterPro" id="IPR029035">
    <property type="entry name" value="DHS-like_NAD/FAD-binding_dom"/>
</dbReference>
<evidence type="ECO:0000256" key="4">
    <source>
        <dbReference type="ARBA" id="ARBA00007812"/>
    </source>
</evidence>
<keyword evidence="8" id="KW-0576">Peroxisome</keyword>
<dbReference type="EC" id="4.1.2.63" evidence="12"/>
<dbReference type="Gene3D" id="3.40.50.1220">
    <property type="entry name" value="TPP-binding domain"/>
    <property type="match status" value="1"/>
</dbReference>
<dbReference type="InterPro" id="IPR029061">
    <property type="entry name" value="THDP-binding"/>
</dbReference>
<evidence type="ECO:0000259" key="17">
    <source>
        <dbReference type="Pfam" id="PF02775"/>
    </source>
</evidence>
<evidence type="ECO:0000256" key="15">
    <source>
        <dbReference type="RuleBase" id="RU362132"/>
    </source>
</evidence>
<evidence type="ECO:0000313" key="19">
    <source>
        <dbReference type="EMBL" id="KAJ1923548.1"/>
    </source>
</evidence>
<comment type="similarity">
    <text evidence="4 15">Belongs to the TPP enzyme family.</text>
</comment>
<evidence type="ECO:0000256" key="11">
    <source>
        <dbReference type="ARBA" id="ARBA00044454"/>
    </source>
</evidence>
<keyword evidence="9" id="KW-0456">Lyase</keyword>
<dbReference type="SUPFAM" id="SSF52467">
    <property type="entry name" value="DHS-like NAD/FAD-binding domain"/>
    <property type="match status" value="1"/>
</dbReference>
<dbReference type="InterPro" id="IPR011766">
    <property type="entry name" value="TPP_enzyme_TPP-bd"/>
</dbReference>
<comment type="catalytic activity">
    <reaction evidence="11">
        <text>an (R)-2-hydroxy-long-chain-fatty acyl-CoA = a long-chain fatty aldehyde + formyl-CoA</text>
        <dbReference type="Rhea" id="RHEA:67444"/>
        <dbReference type="ChEBI" id="CHEBI:17176"/>
        <dbReference type="ChEBI" id="CHEBI:57376"/>
        <dbReference type="ChEBI" id="CHEBI:170012"/>
        <dbReference type="EC" id="4.1.2.63"/>
    </reaction>
    <physiologicalReaction direction="left-to-right" evidence="11">
        <dbReference type="Rhea" id="RHEA:67445"/>
    </physiologicalReaction>
</comment>
<evidence type="ECO:0000259" key="18">
    <source>
        <dbReference type="Pfam" id="PF02776"/>
    </source>
</evidence>
<dbReference type="SUPFAM" id="SSF52518">
    <property type="entry name" value="Thiamin diphosphate-binding fold (THDP-binding)"/>
    <property type="match status" value="2"/>
</dbReference>
<dbReference type="Pfam" id="PF02775">
    <property type="entry name" value="TPP_enzyme_C"/>
    <property type="match status" value="1"/>
</dbReference>
<evidence type="ECO:0000256" key="5">
    <source>
        <dbReference type="ARBA" id="ARBA00022723"/>
    </source>
</evidence>
<comment type="function">
    <text evidence="13">Catalyzes a carbon-carbon cleavage reaction; cleaves a 2-hydroxy-3-methylacyl-CoA into formyl-CoA and a 2-methyl-branched fatty aldehyde.</text>
</comment>
<evidence type="ECO:0000256" key="7">
    <source>
        <dbReference type="ARBA" id="ARBA00023052"/>
    </source>
</evidence>
<feature type="domain" description="Thiamine pyrophosphate enzyme N-terminal TPP-binding" evidence="18">
    <location>
        <begin position="10"/>
        <end position="124"/>
    </location>
</feature>
<gene>
    <name evidence="19" type="ORF">IWQ60_005801</name>
</gene>
<proteinExistence type="inferred from homology"/>
<evidence type="ECO:0000256" key="8">
    <source>
        <dbReference type="ARBA" id="ARBA00023140"/>
    </source>
</evidence>
<evidence type="ECO:0000256" key="6">
    <source>
        <dbReference type="ARBA" id="ARBA00022842"/>
    </source>
</evidence>
<organism evidence="19 20">
    <name type="scientific">Tieghemiomyces parasiticus</name>
    <dbReference type="NCBI Taxonomy" id="78921"/>
    <lineage>
        <taxon>Eukaryota</taxon>
        <taxon>Fungi</taxon>
        <taxon>Fungi incertae sedis</taxon>
        <taxon>Zoopagomycota</taxon>
        <taxon>Kickxellomycotina</taxon>
        <taxon>Dimargaritomycetes</taxon>
        <taxon>Dimargaritales</taxon>
        <taxon>Dimargaritaceae</taxon>
        <taxon>Tieghemiomyces</taxon>
    </lineage>
</organism>
<dbReference type="Pfam" id="PF02776">
    <property type="entry name" value="TPP_enzyme_N"/>
    <property type="match status" value="1"/>
</dbReference>
<feature type="domain" description="Thiamine pyrophosphate enzyme TPP-binding" evidence="17">
    <location>
        <begin position="404"/>
        <end position="574"/>
    </location>
</feature>
<keyword evidence="5" id="KW-0479">Metal-binding</keyword>
<dbReference type="Gene3D" id="3.40.50.970">
    <property type="match status" value="2"/>
</dbReference>
<dbReference type="Proteomes" id="UP001150569">
    <property type="component" value="Unassembled WGS sequence"/>
</dbReference>
<comment type="catalytic activity">
    <reaction evidence="10">
        <text>a 2-hydroxy-3-methyl fatty acyl-CoA = a 2-methyl-branched fatty aldehyde + formyl-CoA</text>
        <dbReference type="Rhea" id="RHEA:25375"/>
        <dbReference type="ChEBI" id="CHEBI:49188"/>
        <dbReference type="ChEBI" id="CHEBI:57376"/>
        <dbReference type="ChEBI" id="CHEBI:58783"/>
        <dbReference type="EC" id="4.1.2.63"/>
    </reaction>
    <physiologicalReaction direction="left-to-right" evidence="10">
        <dbReference type="Rhea" id="RHEA:25376"/>
    </physiologicalReaction>
</comment>
<sequence length="596" mass="63407">MAEATPAPVHGATLMAQTLRHLGVTTVFGIVGIPVVEVADACIAEGIRFIGFRNEQAASYAAGAWGFLTGQPGVCLVVSGPGVLHAIPGLANAQANAWPMVLLGGSSPTSERGRGAFQEWAQVEAVRPYTKYAAQPANLDRVPTMFQAAFRYAINGRPGACYVDLPADLIQGAMSLGSEGTAELTMTALQGLSPPTRTLTLADPVQINRAVDSLRRAQAPLVIVGKGAAYARAETALTAFIDRTGFPFLPTSMGKGVLSDTHPLCVGAARSEALKDADVILLLGARLNWLLHFGERFSSTATIIQVDVQAEELGHNRTVDIPLAGDVAAVLGQISSVWQSSPSKGGQDFGLYLDGLRARRERNHATLARKAESSALPMTYHRAFRAIREALDDVYDRVVLVGEGANTMDIARSMFDLHSPRRRLDAGTLATMGVGMGLAIAAQVHYGLDVPNEGRLAGQPPSPHQHHDRVVAIVGDSAFGFSAMEIETAARTHLPLIVIVVNNNGIYHGFSDDEYHSRAAAHNLPSTALSPGTRYDLLGEALGAQGFHATTPEALHAAVRQAWDTTTRPSVINCCIEPGGQQKLEFNWMKSGKEIK</sequence>
<evidence type="ECO:0000259" key="16">
    <source>
        <dbReference type="Pfam" id="PF00205"/>
    </source>
</evidence>
<comment type="subcellular location">
    <subcellularLocation>
        <location evidence="3">Peroxisome</location>
    </subcellularLocation>
</comment>
<evidence type="ECO:0000256" key="14">
    <source>
        <dbReference type="ARBA" id="ARBA00070390"/>
    </source>
</evidence>
<evidence type="ECO:0000256" key="9">
    <source>
        <dbReference type="ARBA" id="ARBA00023239"/>
    </source>
</evidence>
<evidence type="ECO:0000256" key="12">
    <source>
        <dbReference type="ARBA" id="ARBA00044518"/>
    </source>
</evidence>
<protein>
    <recommendedName>
        <fullName evidence="14">2-hydroxyacyl-CoA lyase</fullName>
        <ecNumber evidence="12">4.1.2.63</ecNumber>
    </recommendedName>
</protein>
<evidence type="ECO:0000256" key="13">
    <source>
        <dbReference type="ARBA" id="ARBA00059692"/>
    </source>
</evidence>
<dbReference type="GO" id="GO:0005777">
    <property type="term" value="C:peroxisome"/>
    <property type="evidence" value="ECO:0007669"/>
    <property type="project" value="UniProtKB-SubCell"/>
</dbReference>
<dbReference type="OrthoDB" id="10006023at2759"/>
<accession>A0A9W8DUA2</accession>
<evidence type="ECO:0000256" key="2">
    <source>
        <dbReference type="ARBA" id="ARBA00001964"/>
    </source>
</evidence>
<dbReference type="PANTHER" id="PTHR43710:SF2">
    <property type="entry name" value="2-HYDROXYACYL-COA LYASE 1"/>
    <property type="match status" value="1"/>
</dbReference>
<dbReference type="EMBL" id="JANBPT010000326">
    <property type="protein sequence ID" value="KAJ1923548.1"/>
    <property type="molecule type" value="Genomic_DNA"/>
</dbReference>
<dbReference type="AlphaFoldDB" id="A0A9W8DUA2"/>
<dbReference type="GO" id="GO:0030976">
    <property type="term" value="F:thiamine pyrophosphate binding"/>
    <property type="evidence" value="ECO:0007669"/>
    <property type="project" value="InterPro"/>
</dbReference>
<comment type="cofactor">
    <cofactor evidence="2">
        <name>thiamine diphosphate</name>
        <dbReference type="ChEBI" id="CHEBI:58937"/>
    </cofactor>
</comment>
<dbReference type="CDD" id="cd02004">
    <property type="entry name" value="TPP_BZL_OCoD_HPCL"/>
    <property type="match status" value="1"/>
</dbReference>
<dbReference type="FunFam" id="3.40.50.970:FF:000054">
    <property type="entry name" value="Putative 2-hydroxyphytanoyl-CoA lyase"/>
    <property type="match status" value="1"/>
</dbReference>
<dbReference type="InterPro" id="IPR012001">
    <property type="entry name" value="Thiamin_PyroP_enz_TPP-bd_dom"/>
</dbReference>